<proteinExistence type="predicted"/>
<evidence type="ECO:0000256" key="1">
    <source>
        <dbReference type="SAM" id="Phobius"/>
    </source>
</evidence>
<feature type="transmembrane region" description="Helical" evidence="1">
    <location>
        <begin position="12"/>
        <end position="34"/>
    </location>
</feature>
<keyword evidence="1" id="KW-0812">Transmembrane</keyword>
<keyword evidence="1" id="KW-1133">Transmembrane helix</keyword>
<comment type="caution">
    <text evidence="2">The sequence shown here is derived from an EMBL/GenBank/DDBJ whole genome shotgun (WGS) entry which is preliminary data.</text>
</comment>
<keyword evidence="3" id="KW-1185">Reference proteome</keyword>
<keyword evidence="1" id="KW-0472">Membrane</keyword>
<protein>
    <submittedName>
        <fullName evidence="2">Uncharacterized protein</fullName>
    </submittedName>
</protein>
<dbReference type="AlphaFoldDB" id="A0AAV2RT36"/>
<gene>
    <name evidence="2" type="ORF">MNOR_LOCUS28208</name>
</gene>
<name>A0AAV2RT36_MEGNR</name>
<evidence type="ECO:0000313" key="3">
    <source>
        <dbReference type="Proteomes" id="UP001497623"/>
    </source>
</evidence>
<feature type="transmembrane region" description="Helical" evidence="1">
    <location>
        <begin position="54"/>
        <end position="72"/>
    </location>
</feature>
<dbReference type="Proteomes" id="UP001497623">
    <property type="component" value="Unassembled WGS sequence"/>
</dbReference>
<evidence type="ECO:0000313" key="2">
    <source>
        <dbReference type="EMBL" id="CAL4138384.1"/>
    </source>
</evidence>
<sequence length="99" mass="11614">MLNKYKLSTTKINFVIQQLPISICGQPLLFYPTLLGKPKLINTNICITRTADNQFWILVWIFCVLYCFKYVIYTRKVKHPFYSETNSYTIGNKVPLNDV</sequence>
<dbReference type="EMBL" id="CAXKWB010030763">
    <property type="protein sequence ID" value="CAL4138384.1"/>
    <property type="molecule type" value="Genomic_DNA"/>
</dbReference>
<reference evidence="2 3" key="1">
    <citation type="submission" date="2024-05" db="EMBL/GenBank/DDBJ databases">
        <authorList>
            <person name="Wallberg A."/>
        </authorList>
    </citation>
    <scope>NUCLEOTIDE SEQUENCE [LARGE SCALE GENOMIC DNA]</scope>
</reference>
<organism evidence="2 3">
    <name type="scientific">Meganyctiphanes norvegica</name>
    <name type="common">Northern krill</name>
    <name type="synonym">Thysanopoda norvegica</name>
    <dbReference type="NCBI Taxonomy" id="48144"/>
    <lineage>
        <taxon>Eukaryota</taxon>
        <taxon>Metazoa</taxon>
        <taxon>Ecdysozoa</taxon>
        <taxon>Arthropoda</taxon>
        <taxon>Crustacea</taxon>
        <taxon>Multicrustacea</taxon>
        <taxon>Malacostraca</taxon>
        <taxon>Eumalacostraca</taxon>
        <taxon>Eucarida</taxon>
        <taxon>Euphausiacea</taxon>
        <taxon>Euphausiidae</taxon>
        <taxon>Meganyctiphanes</taxon>
    </lineage>
</organism>
<accession>A0AAV2RT36</accession>